<proteinExistence type="predicted"/>
<reference evidence="1 2" key="1">
    <citation type="submission" date="2019-07" db="EMBL/GenBank/DDBJ databases">
        <title>Aquicoccus porphyridii gen. nov., sp. nov., isolated from a small marine red alga, Porphyridium marinum.</title>
        <authorList>
            <person name="Liu L."/>
        </authorList>
    </citation>
    <scope>NUCLEOTIDE SEQUENCE [LARGE SCALE GENOMIC DNA]</scope>
    <source>
        <strain evidence="1 2">L1 8-17</strain>
    </source>
</reference>
<dbReference type="RefSeq" id="WP_111362902.1">
    <property type="nucleotide sequence ID" value="NZ_VINQ01000003.1"/>
</dbReference>
<keyword evidence="2" id="KW-1185">Reference proteome</keyword>
<gene>
    <name evidence="1" type="ORF">FLO80_06525</name>
</gene>
<evidence type="ECO:0000313" key="1">
    <source>
        <dbReference type="EMBL" id="KAA0917682.1"/>
    </source>
</evidence>
<dbReference type="Pfam" id="PF10604">
    <property type="entry name" value="Polyketide_cyc2"/>
    <property type="match status" value="1"/>
</dbReference>
<dbReference type="InterPro" id="IPR023393">
    <property type="entry name" value="START-like_dom_sf"/>
</dbReference>
<accession>A0A5A9ZL34</accession>
<dbReference type="EMBL" id="VINQ01000003">
    <property type="protein sequence ID" value="KAA0917682.1"/>
    <property type="molecule type" value="Genomic_DNA"/>
</dbReference>
<dbReference type="AlphaFoldDB" id="A0A5A9ZL34"/>
<sequence>MIFTTKEDIEAPLEHVFGVVSDFDRFERLALRRGAEVSRMDRLQQPGLGMMWHIAFQMRGKRREIQIELTEYDPSTRMVFESRSPNIGGHMIVDLVALSRLRTRLGLEIELKPLTLSTRLLVQSMKLAKGSLNKRFKVRVAEYAKATEDNYKSRMG</sequence>
<organism evidence="1 2">
    <name type="scientific">Aquicoccus porphyridii</name>
    <dbReference type="NCBI Taxonomy" id="1852029"/>
    <lineage>
        <taxon>Bacteria</taxon>
        <taxon>Pseudomonadati</taxon>
        <taxon>Pseudomonadota</taxon>
        <taxon>Alphaproteobacteria</taxon>
        <taxon>Rhodobacterales</taxon>
        <taxon>Paracoccaceae</taxon>
        <taxon>Aquicoccus</taxon>
    </lineage>
</organism>
<dbReference type="InterPro" id="IPR019587">
    <property type="entry name" value="Polyketide_cyclase/dehydratase"/>
</dbReference>
<name>A0A5A9ZL34_9RHOB</name>
<dbReference type="Proteomes" id="UP000325291">
    <property type="component" value="Unassembled WGS sequence"/>
</dbReference>
<protein>
    <submittedName>
        <fullName evidence="1">SRPBCC family protein</fullName>
    </submittedName>
</protein>
<comment type="caution">
    <text evidence="1">The sequence shown here is derived from an EMBL/GenBank/DDBJ whole genome shotgun (WGS) entry which is preliminary data.</text>
</comment>
<dbReference type="Gene3D" id="3.30.530.20">
    <property type="match status" value="1"/>
</dbReference>
<evidence type="ECO:0000313" key="2">
    <source>
        <dbReference type="Proteomes" id="UP000325291"/>
    </source>
</evidence>
<dbReference type="SUPFAM" id="SSF55961">
    <property type="entry name" value="Bet v1-like"/>
    <property type="match status" value="1"/>
</dbReference>